<feature type="region of interest" description="Disordered" evidence="1">
    <location>
        <begin position="796"/>
        <end position="819"/>
    </location>
</feature>
<dbReference type="GeneID" id="117555404"/>
<sequence length="819" mass="93043">MDDFVCDKLTKWGLSEWIQTFQDHEVDKERLYCLEDRDIADLIPKVGPRSTFRKRLKLLKEQPNTTDPETSDSSVEVCPSTSKTNDKGKRKLDLPGESSQSPASKRPRDDIQGSYTEEEILSDVKDTMRCVLGKLPDKDDKFIKFLKKNINDLETEKSELVGVFGKTGAGKSSLINAVIGVEDLLPSGSIRACTSVMIKVEANMKNPKYEADIEFITKEEWKEELWTLINFAGDNEDQENDKDDQDSVETLSLLYGEEWKNKTPENLMDKKYYREIPEFLSSGRKTLTSDTAKKLSSALVKYTQSKSKKEGAKRYWPLVKCVTVRVPNNPLLQHVTLVDLPGNGDRNKSRDTMWKKVIGSCSTVWIVTDINRAASEKEPWEILKESCSQLGNGGQCWQIHFICTKSDRCEDSDDQSDDDVHAQILEQNEQAKIDVMAEFNKLKDVKKHFSEECFKVFTVSSKEFLRKKRLDPNETEIPKLQNVLQELNDDHSETFNYVSGAHRILSLMQGASSREGAHIKNDVCTGLEKKLSLELLKVNETMNATLTVFEGCLSGGVEQSKGEWEELLKSVIYPDVSDKVFQKILKCVVENDGIHKPKYGELINVNMKLASCLTDSIDEEFKKTFPNEGNSGPFNGVINAFSLGTEKKLKNKKYKNAKLQLTFLRTEEEKMKTKLNKIISERKKTIYSSLETTIEEEMKPCYDGAEIFQGIGSMNKMRETIEEHVRRSKDVMFDHAKDAMMKQLMDLMLDIPEKLESTMQKSIVLSLKTYGVSQSLPDVREELRKVDKHYNELIGTTVSPDDDATLRSDSPGQAAAVRP</sequence>
<dbReference type="Proteomes" id="UP000515161">
    <property type="component" value="Unplaced"/>
</dbReference>
<organism evidence="3 4">
    <name type="scientific">Gymnodraco acuticeps</name>
    <name type="common">Antarctic dragonfish</name>
    <dbReference type="NCBI Taxonomy" id="8218"/>
    <lineage>
        <taxon>Eukaryota</taxon>
        <taxon>Metazoa</taxon>
        <taxon>Chordata</taxon>
        <taxon>Craniata</taxon>
        <taxon>Vertebrata</taxon>
        <taxon>Euteleostomi</taxon>
        <taxon>Actinopterygii</taxon>
        <taxon>Neopterygii</taxon>
        <taxon>Teleostei</taxon>
        <taxon>Neoteleostei</taxon>
        <taxon>Acanthomorphata</taxon>
        <taxon>Eupercaria</taxon>
        <taxon>Perciformes</taxon>
        <taxon>Notothenioidei</taxon>
        <taxon>Bathydraconidae</taxon>
        <taxon>Gymnodraco</taxon>
    </lineage>
</organism>
<evidence type="ECO:0000259" key="2">
    <source>
        <dbReference type="Pfam" id="PF00350"/>
    </source>
</evidence>
<dbReference type="InParanoid" id="A0A6P8VID5"/>
<dbReference type="Pfam" id="PF00350">
    <property type="entry name" value="Dynamin_N"/>
    <property type="match status" value="1"/>
</dbReference>
<name>A0A6P8VID5_GYMAC</name>
<feature type="compositionally biased region" description="Basic and acidic residues" evidence="1">
    <location>
        <begin position="84"/>
        <end position="94"/>
    </location>
</feature>
<accession>A0A6P8VID5</accession>
<evidence type="ECO:0000313" key="4">
    <source>
        <dbReference type="RefSeq" id="XP_034086200.1"/>
    </source>
</evidence>
<dbReference type="InterPro" id="IPR053082">
    <property type="entry name" value="Nuclear_GTPase_SLIP-GC"/>
</dbReference>
<dbReference type="RefSeq" id="XP_034086200.1">
    <property type="nucleotide sequence ID" value="XM_034230309.1"/>
</dbReference>
<feature type="compositionally biased region" description="Polar residues" evidence="1">
    <location>
        <begin position="62"/>
        <end position="83"/>
    </location>
</feature>
<dbReference type="KEGG" id="gacu:117555404"/>
<dbReference type="InterPro" id="IPR045063">
    <property type="entry name" value="Dynamin_N"/>
</dbReference>
<dbReference type="SUPFAM" id="SSF52540">
    <property type="entry name" value="P-loop containing nucleoside triphosphate hydrolases"/>
    <property type="match status" value="1"/>
</dbReference>
<dbReference type="Gene3D" id="3.40.50.300">
    <property type="entry name" value="P-loop containing nucleotide triphosphate hydrolases"/>
    <property type="match status" value="1"/>
</dbReference>
<dbReference type="Gene3D" id="1.10.150.50">
    <property type="entry name" value="Transcription Factor, Ets-1"/>
    <property type="match status" value="1"/>
</dbReference>
<protein>
    <submittedName>
        <fullName evidence="4">Nuclear GTPase SLIP-GC-like isoform X1</fullName>
    </submittedName>
</protein>
<gene>
    <name evidence="4" type="primary">LOC117555404</name>
</gene>
<dbReference type="OrthoDB" id="3598281at2759"/>
<reference evidence="4" key="1">
    <citation type="submission" date="2025-08" db="UniProtKB">
        <authorList>
            <consortium name="RefSeq"/>
        </authorList>
    </citation>
    <scope>IDENTIFICATION</scope>
</reference>
<feature type="region of interest" description="Disordered" evidence="1">
    <location>
        <begin position="59"/>
        <end position="118"/>
    </location>
</feature>
<dbReference type="PANTHER" id="PTHR47308">
    <property type="entry name" value="NUCLEAR GTPASE SLIP-GC"/>
    <property type="match status" value="1"/>
</dbReference>
<dbReference type="FunCoup" id="A0A6P8VID5">
    <property type="interactions" value="52"/>
</dbReference>
<keyword evidence="3" id="KW-1185">Reference proteome</keyword>
<proteinExistence type="predicted"/>
<dbReference type="GO" id="GO:0003924">
    <property type="term" value="F:GTPase activity"/>
    <property type="evidence" value="ECO:0007669"/>
    <property type="project" value="TreeGrafter"/>
</dbReference>
<evidence type="ECO:0000256" key="1">
    <source>
        <dbReference type="SAM" id="MobiDB-lite"/>
    </source>
</evidence>
<feature type="domain" description="Dynamin N-terminal" evidence="2">
    <location>
        <begin position="161"/>
        <end position="380"/>
    </location>
</feature>
<evidence type="ECO:0000313" key="3">
    <source>
        <dbReference type="Proteomes" id="UP000515161"/>
    </source>
</evidence>
<dbReference type="InterPro" id="IPR013761">
    <property type="entry name" value="SAM/pointed_sf"/>
</dbReference>
<dbReference type="PANTHER" id="PTHR47308:SF1">
    <property type="entry name" value="NUCLEAR GTPASE SLIP-GC"/>
    <property type="match status" value="1"/>
</dbReference>
<dbReference type="InterPro" id="IPR027417">
    <property type="entry name" value="P-loop_NTPase"/>
</dbReference>
<dbReference type="AlphaFoldDB" id="A0A6P8VID5"/>